<dbReference type="InterPro" id="IPR008266">
    <property type="entry name" value="Tyr_kinase_AS"/>
</dbReference>
<dbReference type="InterPro" id="IPR017441">
    <property type="entry name" value="Protein_kinase_ATP_BS"/>
</dbReference>
<protein>
    <recommendedName>
        <fullName evidence="12">Protein kinase domain-containing protein</fullName>
    </recommendedName>
</protein>
<organism evidence="13 14">
    <name type="scientific">Magallana gigas</name>
    <name type="common">Pacific oyster</name>
    <name type="synonym">Crassostrea gigas</name>
    <dbReference type="NCBI Taxonomy" id="29159"/>
    <lineage>
        <taxon>Eukaryota</taxon>
        <taxon>Metazoa</taxon>
        <taxon>Spiralia</taxon>
        <taxon>Lophotrochozoa</taxon>
        <taxon>Mollusca</taxon>
        <taxon>Bivalvia</taxon>
        <taxon>Autobranchia</taxon>
        <taxon>Pteriomorphia</taxon>
        <taxon>Ostreida</taxon>
        <taxon>Ostreoidea</taxon>
        <taxon>Ostreidae</taxon>
        <taxon>Magallana</taxon>
    </lineage>
</organism>
<evidence type="ECO:0000256" key="1">
    <source>
        <dbReference type="ARBA" id="ARBA00004167"/>
    </source>
</evidence>
<dbReference type="GO" id="GO:0043235">
    <property type="term" value="C:receptor complex"/>
    <property type="evidence" value="ECO:0007669"/>
    <property type="project" value="TreeGrafter"/>
</dbReference>
<evidence type="ECO:0000256" key="10">
    <source>
        <dbReference type="PROSITE-ProRule" id="PRU10141"/>
    </source>
</evidence>
<evidence type="ECO:0000259" key="12">
    <source>
        <dbReference type="PROSITE" id="PS50011"/>
    </source>
</evidence>
<evidence type="ECO:0000256" key="9">
    <source>
        <dbReference type="ARBA" id="ARBA00051243"/>
    </source>
</evidence>
<evidence type="ECO:0000256" key="7">
    <source>
        <dbReference type="ARBA" id="ARBA00023136"/>
    </source>
</evidence>
<feature type="domain" description="Protein kinase" evidence="12">
    <location>
        <begin position="44"/>
        <end position="328"/>
    </location>
</feature>
<evidence type="ECO:0000256" key="2">
    <source>
        <dbReference type="ARBA" id="ARBA00004308"/>
    </source>
</evidence>
<dbReference type="PRINTS" id="PR00109">
    <property type="entry name" value="TYRKINASE"/>
</dbReference>
<dbReference type="PROSITE" id="PS00109">
    <property type="entry name" value="PROTEIN_KINASE_TYR"/>
    <property type="match status" value="2"/>
</dbReference>
<evidence type="ECO:0000256" key="6">
    <source>
        <dbReference type="ARBA" id="ARBA00022840"/>
    </source>
</evidence>
<dbReference type="Gene3D" id="3.30.200.20">
    <property type="entry name" value="Phosphorylase Kinase, domain 1"/>
    <property type="match status" value="1"/>
</dbReference>
<keyword evidence="4 10" id="KW-0547">Nucleotide-binding</keyword>
<keyword evidence="5" id="KW-0418">Kinase</keyword>
<dbReference type="PROSITE" id="PS00107">
    <property type="entry name" value="PROTEIN_KINASE_ATP"/>
    <property type="match status" value="1"/>
</dbReference>
<dbReference type="AlphaFoldDB" id="A0A8W8N4V6"/>
<evidence type="ECO:0000256" key="3">
    <source>
        <dbReference type="ARBA" id="ARBA00022679"/>
    </source>
</evidence>
<dbReference type="PROSITE" id="PS50011">
    <property type="entry name" value="PROTEIN_KINASE_DOM"/>
    <property type="match status" value="2"/>
</dbReference>
<name>A0A8W8N4V6_MAGGI</name>
<dbReference type="PANTHER" id="PTHR24416:SF611">
    <property type="entry name" value="TYROSINE-PROTEIN KINASE TRANSMEMBRANE RECEPTOR ROR"/>
    <property type="match status" value="1"/>
</dbReference>
<proteinExistence type="predicted"/>
<sequence>MFAHGQNPVETRKLKNLPNLEILQTPAHTRLDPPRSLDEATEWKRKVADYDSSQRGHGYSSIRREFEDDIQDQGRDGNAVPDLISSTQESQPIRPMLSPTLPPVNAAFIPPAPFMPTPSRASLNTESLSNKAGGEKQLGSGHYGVVKEVLGISDNMLILEYVEKGALNMYLRKFRKQNTYLPVWRLMKMISDVAQGMAYLASMRVIHCDLAGRNVLLTDKLVAKITDFGLAKILQKDKDYYTRSTGKELPLMWCSPEILPTENSQPRGTYGAMQFLQGGIQKIGEGKRLKRPTHCPELVYQFMEKCWKFKPEERPDFNEACQSCREFSKIYPEPEQRVPDPPPDVPPGVSEPKKEKLTVPPDDKKLPASDNLKYMINTNLIRLEEKIIGKGHFGSVKRGTYTLKGKDIPIAVKVFQAMQRDMIEKEMFKEVDVLGALDNPHIVKLHGFTKKPDIMMIMEYVENGSLKNYLDQTRTSGGRVPESRLIAIVIDIVKGMEYLSEVKVLHCDLAARNILLTKDYMAKIADFGLSKLMTGDKDYYTRKGQDFIPLMWCAPEVIDKTKYSSKTDVWSFGVVLWECFSQGQTPKIFDVGDKELRKVTYYYLEKGGRLTKPSGCHDEVYDLMQKCWEWEADKRPPFNQIFVRCLQLQEMLGKA</sequence>
<reference evidence="13" key="1">
    <citation type="submission" date="2022-08" db="UniProtKB">
        <authorList>
            <consortium name="EnsemblMetazoa"/>
        </authorList>
    </citation>
    <scope>IDENTIFICATION</scope>
    <source>
        <strain evidence="13">05x7-T-G4-1.051#20</strain>
    </source>
</reference>
<accession>A0A8W8N4V6</accession>
<comment type="catalytic activity">
    <reaction evidence="9">
        <text>L-tyrosyl-[protein] + ATP = O-phospho-L-tyrosyl-[protein] + ADP + H(+)</text>
        <dbReference type="Rhea" id="RHEA:10596"/>
        <dbReference type="Rhea" id="RHEA-COMP:10136"/>
        <dbReference type="Rhea" id="RHEA-COMP:20101"/>
        <dbReference type="ChEBI" id="CHEBI:15378"/>
        <dbReference type="ChEBI" id="CHEBI:30616"/>
        <dbReference type="ChEBI" id="CHEBI:46858"/>
        <dbReference type="ChEBI" id="CHEBI:61978"/>
        <dbReference type="ChEBI" id="CHEBI:456216"/>
        <dbReference type="EC" id="2.7.10.1"/>
    </reaction>
</comment>
<dbReference type="Proteomes" id="UP000005408">
    <property type="component" value="Unassembled WGS sequence"/>
</dbReference>
<dbReference type="GO" id="GO:0012505">
    <property type="term" value="C:endomembrane system"/>
    <property type="evidence" value="ECO:0007669"/>
    <property type="project" value="UniProtKB-SubCell"/>
</dbReference>
<dbReference type="GO" id="GO:0050793">
    <property type="term" value="P:regulation of developmental process"/>
    <property type="evidence" value="ECO:0007669"/>
    <property type="project" value="UniProtKB-ARBA"/>
</dbReference>
<dbReference type="InterPro" id="IPR011009">
    <property type="entry name" value="Kinase-like_dom_sf"/>
</dbReference>
<dbReference type="InterPro" id="IPR050122">
    <property type="entry name" value="RTK"/>
</dbReference>
<dbReference type="GO" id="GO:0005524">
    <property type="term" value="F:ATP binding"/>
    <property type="evidence" value="ECO:0007669"/>
    <property type="project" value="UniProtKB-UniRule"/>
</dbReference>
<keyword evidence="3" id="KW-0808">Transferase</keyword>
<evidence type="ECO:0000313" key="14">
    <source>
        <dbReference type="Proteomes" id="UP000005408"/>
    </source>
</evidence>
<evidence type="ECO:0000256" key="4">
    <source>
        <dbReference type="ARBA" id="ARBA00022741"/>
    </source>
</evidence>
<dbReference type="InterPro" id="IPR001245">
    <property type="entry name" value="Ser-Thr/Tyr_kinase_cat_dom"/>
</dbReference>
<dbReference type="GO" id="GO:0048468">
    <property type="term" value="P:cell development"/>
    <property type="evidence" value="ECO:0007669"/>
    <property type="project" value="UniProtKB-ARBA"/>
</dbReference>
<dbReference type="EnsemblMetazoa" id="G5328.1">
    <property type="protein sequence ID" value="G5328.1:cds"/>
    <property type="gene ID" value="G5328"/>
</dbReference>
<evidence type="ECO:0000256" key="8">
    <source>
        <dbReference type="ARBA" id="ARBA00023137"/>
    </source>
</evidence>
<evidence type="ECO:0000313" key="13">
    <source>
        <dbReference type="EnsemblMetazoa" id="G5328.1:cds"/>
    </source>
</evidence>
<feature type="compositionally biased region" description="Basic and acidic residues" evidence="11">
    <location>
        <begin position="351"/>
        <end position="364"/>
    </location>
</feature>
<dbReference type="GO" id="GO:0005886">
    <property type="term" value="C:plasma membrane"/>
    <property type="evidence" value="ECO:0007669"/>
    <property type="project" value="TreeGrafter"/>
</dbReference>
<keyword evidence="14" id="KW-1185">Reference proteome</keyword>
<evidence type="ECO:0000256" key="5">
    <source>
        <dbReference type="ARBA" id="ARBA00022777"/>
    </source>
</evidence>
<dbReference type="SUPFAM" id="SSF56112">
    <property type="entry name" value="Protein kinase-like (PK-like)"/>
    <property type="match status" value="2"/>
</dbReference>
<dbReference type="FunFam" id="1.10.510.10:FF:001512">
    <property type="entry name" value="Receptor tyrosine-protein kinase erbB-2"/>
    <property type="match status" value="1"/>
</dbReference>
<dbReference type="Pfam" id="PF07714">
    <property type="entry name" value="PK_Tyr_Ser-Thr"/>
    <property type="match status" value="3"/>
</dbReference>
<dbReference type="PANTHER" id="PTHR24416">
    <property type="entry name" value="TYROSINE-PROTEIN KINASE RECEPTOR"/>
    <property type="match status" value="1"/>
</dbReference>
<keyword evidence="8" id="KW-0829">Tyrosine-protein kinase</keyword>
<feature type="domain" description="Protein kinase" evidence="12">
    <location>
        <begin position="382"/>
        <end position="652"/>
    </location>
</feature>
<feature type="region of interest" description="Disordered" evidence="11">
    <location>
        <begin position="332"/>
        <end position="364"/>
    </location>
</feature>
<dbReference type="CDD" id="cd00192">
    <property type="entry name" value="PTKc"/>
    <property type="match status" value="1"/>
</dbReference>
<dbReference type="GO" id="GO:0004714">
    <property type="term" value="F:transmembrane receptor protein tyrosine kinase activity"/>
    <property type="evidence" value="ECO:0007669"/>
    <property type="project" value="UniProtKB-EC"/>
</dbReference>
<evidence type="ECO:0000256" key="11">
    <source>
        <dbReference type="SAM" id="MobiDB-lite"/>
    </source>
</evidence>
<comment type="subcellular location">
    <subcellularLocation>
        <location evidence="2">Endomembrane system</location>
    </subcellularLocation>
    <subcellularLocation>
        <location evidence="1">Membrane</location>
        <topology evidence="1">Single-pass membrane protein</topology>
    </subcellularLocation>
</comment>
<dbReference type="InterPro" id="IPR000719">
    <property type="entry name" value="Prot_kinase_dom"/>
</dbReference>
<dbReference type="GO" id="GO:0007169">
    <property type="term" value="P:cell surface receptor protein tyrosine kinase signaling pathway"/>
    <property type="evidence" value="ECO:0007669"/>
    <property type="project" value="TreeGrafter"/>
</dbReference>
<dbReference type="GO" id="GO:0030182">
    <property type="term" value="P:neuron differentiation"/>
    <property type="evidence" value="ECO:0007669"/>
    <property type="project" value="UniProtKB-ARBA"/>
</dbReference>
<keyword evidence="7" id="KW-0472">Membrane</keyword>
<keyword evidence="6 10" id="KW-0067">ATP-binding</keyword>
<dbReference type="Gene3D" id="1.10.510.10">
    <property type="entry name" value="Transferase(Phosphotransferase) domain 1"/>
    <property type="match status" value="2"/>
</dbReference>
<feature type="binding site" evidence="10">
    <location>
        <position position="413"/>
    </location>
    <ligand>
        <name>ATP</name>
        <dbReference type="ChEBI" id="CHEBI:30616"/>
    </ligand>
</feature>